<dbReference type="KEGG" id="dmt:DESME_07815"/>
<dbReference type="OrthoDB" id="1706687at2"/>
<dbReference type="EMBL" id="CP007032">
    <property type="protein sequence ID" value="AHF08536.1"/>
    <property type="molecule type" value="Genomic_DNA"/>
</dbReference>
<gene>
    <name evidence="2" type="ORF">DESME_07815</name>
</gene>
<name>W0EHI3_9FIRM</name>
<sequence>MENQHQIDTLNELLKGEHMAIHVYDTTKGIQQDNQVSEMLIQFEQDHQRHAEQLTQRIKDLEGTPEAGTGLSGVMANITSVVNSLRGPEHLLEQIYDGEDKGIHAYEDRIDEIDTVSQNVVRQIMNEDHEHLKWFKARMEKEKSERI</sequence>
<dbReference type="InterPro" id="IPR009078">
    <property type="entry name" value="Ferritin-like_SF"/>
</dbReference>
<dbReference type="eggNOG" id="COG1633">
    <property type="taxonomic scope" value="Bacteria"/>
</dbReference>
<dbReference type="CDD" id="cd00657">
    <property type="entry name" value="Ferritin_like"/>
    <property type="match status" value="1"/>
</dbReference>
<dbReference type="RefSeq" id="WP_006718972.1">
    <property type="nucleotide sequence ID" value="NZ_CP007032.1"/>
</dbReference>
<dbReference type="STRING" id="871968.DESME_07815"/>
<dbReference type="HOGENOM" id="CLU_130299_0_0_9"/>
<reference evidence="2 3" key="1">
    <citation type="submission" date="2013-12" db="EMBL/GenBank/DDBJ databases">
        <authorList>
            <consortium name="DOE Joint Genome Institute"/>
            <person name="Smidt H."/>
            <person name="Huntemann M."/>
            <person name="Han J."/>
            <person name="Chen A."/>
            <person name="Kyrpides N."/>
            <person name="Mavromatis K."/>
            <person name="Markowitz V."/>
            <person name="Palaniappan K."/>
            <person name="Ivanova N."/>
            <person name="Schaumberg A."/>
            <person name="Pati A."/>
            <person name="Liolios K."/>
            <person name="Nordberg H.P."/>
            <person name="Cantor M.N."/>
            <person name="Hua S.X."/>
            <person name="Woyke T."/>
        </authorList>
    </citation>
    <scope>NUCLEOTIDE SEQUENCE [LARGE SCALE GENOMIC DNA]</scope>
    <source>
        <strain evidence="3">DSM 15288</strain>
    </source>
</reference>
<evidence type="ECO:0000259" key="1">
    <source>
        <dbReference type="Pfam" id="PF09537"/>
    </source>
</evidence>
<dbReference type="InterPro" id="IPR012347">
    <property type="entry name" value="Ferritin-like"/>
</dbReference>
<accession>W0EHI3</accession>
<dbReference type="Gene3D" id="1.20.1260.10">
    <property type="match status" value="1"/>
</dbReference>
<dbReference type="InterPro" id="IPR019052">
    <property type="entry name" value="DUF2383"/>
</dbReference>
<keyword evidence="3" id="KW-1185">Reference proteome</keyword>
<protein>
    <recommendedName>
        <fullName evidence="1">DUF2383 domain-containing protein</fullName>
    </recommendedName>
</protein>
<dbReference type="Pfam" id="PF09537">
    <property type="entry name" value="DUF2383"/>
    <property type="match status" value="1"/>
</dbReference>
<dbReference type="Proteomes" id="UP000010847">
    <property type="component" value="Chromosome"/>
</dbReference>
<proteinExistence type="predicted"/>
<dbReference type="AlphaFoldDB" id="W0EHI3"/>
<evidence type="ECO:0000313" key="2">
    <source>
        <dbReference type="EMBL" id="AHF08536.1"/>
    </source>
</evidence>
<evidence type="ECO:0000313" key="3">
    <source>
        <dbReference type="Proteomes" id="UP000010847"/>
    </source>
</evidence>
<feature type="domain" description="DUF2383" evidence="1">
    <location>
        <begin position="7"/>
        <end position="110"/>
    </location>
</feature>
<dbReference type="SUPFAM" id="SSF47240">
    <property type="entry name" value="Ferritin-like"/>
    <property type="match status" value="1"/>
</dbReference>
<organism evidence="2 3">
    <name type="scientific">Desulfitobacterium metallireducens DSM 15288</name>
    <dbReference type="NCBI Taxonomy" id="871968"/>
    <lineage>
        <taxon>Bacteria</taxon>
        <taxon>Bacillati</taxon>
        <taxon>Bacillota</taxon>
        <taxon>Clostridia</taxon>
        <taxon>Eubacteriales</taxon>
        <taxon>Desulfitobacteriaceae</taxon>
        <taxon>Desulfitobacterium</taxon>
    </lineage>
</organism>